<organism evidence="1 2">
    <name type="scientific">Marvinbryantia formatexigens DSM 14469</name>
    <dbReference type="NCBI Taxonomy" id="478749"/>
    <lineage>
        <taxon>Bacteria</taxon>
        <taxon>Bacillati</taxon>
        <taxon>Bacillota</taxon>
        <taxon>Clostridia</taxon>
        <taxon>Lachnospirales</taxon>
        <taxon>Lachnospiraceae</taxon>
        <taxon>Marvinbryantia</taxon>
    </lineage>
</organism>
<reference evidence="1" key="1">
    <citation type="submission" date="2009-07" db="EMBL/GenBank/DDBJ databases">
        <authorList>
            <person name="Weinstock G."/>
            <person name="Sodergren E."/>
            <person name="Clifton S."/>
            <person name="Fulton L."/>
            <person name="Fulton B."/>
            <person name="Courtney L."/>
            <person name="Fronick C."/>
            <person name="Harrison M."/>
            <person name="Strong C."/>
            <person name="Farmer C."/>
            <person name="Delahaunty K."/>
            <person name="Markovic C."/>
            <person name="Hall O."/>
            <person name="Minx P."/>
            <person name="Tomlinson C."/>
            <person name="Mitreva M."/>
            <person name="Nelson J."/>
            <person name="Hou S."/>
            <person name="Wollam A."/>
            <person name="Pepin K.H."/>
            <person name="Johnson M."/>
            <person name="Bhonagiri V."/>
            <person name="Nash W.E."/>
            <person name="Warren W."/>
            <person name="Chinwalla A."/>
            <person name="Mardis E.R."/>
            <person name="Wilson R.K."/>
        </authorList>
    </citation>
    <scope>NUCLEOTIDE SEQUENCE [LARGE SCALE GENOMIC DNA]</scope>
    <source>
        <strain evidence="1">DSM 14469</strain>
    </source>
</reference>
<dbReference type="EMBL" id="ACCL02000001">
    <property type="protein sequence ID" value="EET62805.1"/>
    <property type="molecule type" value="Genomic_DNA"/>
</dbReference>
<proteinExistence type="predicted"/>
<dbReference type="AlphaFoldDB" id="C6L966"/>
<sequence length="39" mass="4766">MFLYYLKNVLLLFSGKPDSFSTSFCMLKINFYFQKNRLF</sequence>
<evidence type="ECO:0000313" key="1">
    <source>
        <dbReference type="EMBL" id="EET62805.1"/>
    </source>
</evidence>
<name>C6L966_9FIRM</name>
<gene>
    <name evidence="1" type="ORF">BRYFOR_05156</name>
</gene>
<keyword evidence="2" id="KW-1185">Reference proteome</keyword>
<dbReference type="Proteomes" id="UP000005561">
    <property type="component" value="Unassembled WGS sequence"/>
</dbReference>
<evidence type="ECO:0000313" key="2">
    <source>
        <dbReference type="Proteomes" id="UP000005561"/>
    </source>
</evidence>
<protein>
    <submittedName>
        <fullName evidence="1">Uncharacterized protein</fullName>
    </submittedName>
</protein>
<comment type="caution">
    <text evidence="1">The sequence shown here is derived from an EMBL/GenBank/DDBJ whole genome shotgun (WGS) entry which is preliminary data.</text>
</comment>
<accession>C6L966</accession>